<dbReference type="GO" id="GO:0020037">
    <property type="term" value="F:heme binding"/>
    <property type="evidence" value="ECO:0007669"/>
    <property type="project" value="InterPro"/>
</dbReference>
<dbReference type="PANTHER" id="PTHR35008:SF8">
    <property type="entry name" value="ALCOHOL DEHYDROGENASE CYTOCHROME C SUBUNIT"/>
    <property type="match status" value="1"/>
</dbReference>
<evidence type="ECO:0000256" key="3">
    <source>
        <dbReference type="ARBA" id="ARBA00023004"/>
    </source>
</evidence>
<keyword evidence="3 4" id="KW-0408">Iron</keyword>
<keyword evidence="8" id="KW-1185">Reference proteome</keyword>
<dbReference type="STRING" id="639004.SAMN04488239_11339"/>
<dbReference type="InterPro" id="IPR051459">
    <property type="entry name" value="Cytochrome_c-type_DH"/>
</dbReference>
<dbReference type="AlphaFoldDB" id="A0A1G6ZQE6"/>
<dbReference type="OrthoDB" id="9811281at2"/>
<sequence>MPMRLNTLSAVSGIVFALGFAVVSQGAVADAATVTTAVPAEVMEEGAALYKKNCRFCHGTNGTSGKRLAGNEMLADSDYVATVILTGPGYMTPFEEHLSDEEIALITTYVRNAWGHAYGPMQADDVAQLR</sequence>
<organism evidence="7 8">
    <name type="scientific">Ruegeria marina</name>
    <dbReference type="NCBI Taxonomy" id="639004"/>
    <lineage>
        <taxon>Bacteria</taxon>
        <taxon>Pseudomonadati</taxon>
        <taxon>Pseudomonadota</taxon>
        <taxon>Alphaproteobacteria</taxon>
        <taxon>Rhodobacterales</taxon>
        <taxon>Roseobacteraceae</taxon>
        <taxon>Ruegeria</taxon>
    </lineage>
</organism>
<evidence type="ECO:0000313" key="7">
    <source>
        <dbReference type="EMBL" id="SDE03776.1"/>
    </source>
</evidence>
<dbReference type="InterPro" id="IPR036909">
    <property type="entry name" value="Cyt_c-like_dom_sf"/>
</dbReference>
<evidence type="ECO:0000256" key="5">
    <source>
        <dbReference type="SAM" id="SignalP"/>
    </source>
</evidence>
<gene>
    <name evidence="7" type="ORF">SAMN04488239_11339</name>
</gene>
<dbReference type="RefSeq" id="WP_093034314.1">
    <property type="nucleotide sequence ID" value="NZ_FMZV01000013.1"/>
</dbReference>
<feature type="chain" id="PRO_5011683579" evidence="5">
    <location>
        <begin position="30"/>
        <end position="130"/>
    </location>
</feature>
<protein>
    <submittedName>
        <fullName evidence="7">Cytochrome c, mono-and diheme variants</fullName>
    </submittedName>
</protein>
<name>A0A1G6ZQE6_9RHOB</name>
<evidence type="ECO:0000259" key="6">
    <source>
        <dbReference type="PROSITE" id="PS51007"/>
    </source>
</evidence>
<dbReference type="PROSITE" id="PS51007">
    <property type="entry name" value="CYTC"/>
    <property type="match status" value="1"/>
</dbReference>
<feature type="domain" description="Cytochrome c" evidence="6">
    <location>
        <begin position="41"/>
        <end position="114"/>
    </location>
</feature>
<dbReference type="Pfam" id="PF13442">
    <property type="entry name" value="Cytochrome_CBB3"/>
    <property type="match status" value="1"/>
</dbReference>
<keyword evidence="1 4" id="KW-0349">Heme</keyword>
<dbReference type="GO" id="GO:0009055">
    <property type="term" value="F:electron transfer activity"/>
    <property type="evidence" value="ECO:0007669"/>
    <property type="project" value="InterPro"/>
</dbReference>
<proteinExistence type="predicted"/>
<dbReference type="InterPro" id="IPR009056">
    <property type="entry name" value="Cyt_c-like_dom"/>
</dbReference>
<evidence type="ECO:0000256" key="1">
    <source>
        <dbReference type="ARBA" id="ARBA00022617"/>
    </source>
</evidence>
<evidence type="ECO:0000256" key="4">
    <source>
        <dbReference type="PROSITE-ProRule" id="PRU00433"/>
    </source>
</evidence>
<keyword evidence="2 4" id="KW-0479">Metal-binding</keyword>
<dbReference type="Gene3D" id="1.10.760.10">
    <property type="entry name" value="Cytochrome c-like domain"/>
    <property type="match status" value="1"/>
</dbReference>
<dbReference type="EMBL" id="FMZV01000013">
    <property type="protein sequence ID" value="SDE03776.1"/>
    <property type="molecule type" value="Genomic_DNA"/>
</dbReference>
<evidence type="ECO:0000256" key="2">
    <source>
        <dbReference type="ARBA" id="ARBA00022723"/>
    </source>
</evidence>
<dbReference type="SUPFAM" id="SSF46626">
    <property type="entry name" value="Cytochrome c"/>
    <property type="match status" value="1"/>
</dbReference>
<dbReference type="GO" id="GO:0046872">
    <property type="term" value="F:metal ion binding"/>
    <property type="evidence" value="ECO:0007669"/>
    <property type="project" value="UniProtKB-KW"/>
</dbReference>
<reference evidence="8" key="1">
    <citation type="submission" date="2016-10" db="EMBL/GenBank/DDBJ databases">
        <authorList>
            <person name="Varghese N."/>
            <person name="Submissions S."/>
        </authorList>
    </citation>
    <scope>NUCLEOTIDE SEQUENCE [LARGE SCALE GENOMIC DNA]</scope>
    <source>
        <strain evidence="8">CGMCC 1.9108</strain>
    </source>
</reference>
<dbReference type="PANTHER" id="PTHR35008">
    <property type="entry name" value="BLL4482 PROTEIN-RELATED"/>
    <property type="match status" value="1"/>
</dbReference>
<keyword evidence="5" id="KW-0732">Signal</keyword>
<evidence type="ECO:0000313" key="8">
    <source>
        <dbReference type="Proteomes" id="UP000199628"/>
    </source>
</evidence>
<accession>A0A1G6ZQE6</accession>
<feature type="signal peptide" evidence="5">
    <location>
        <begin position="1"/>
        <end position="29"/>
    </location>
</feature>
<dbReference type="Proteomes" id="UP000199628">
    <property type="component" value="Unassembled WGS sequence"/>
</dbReference>